<dbReference type="PRINTS" id="PR00007">
    <property type="entry name" value="COMPLEMNTC1Q"/>
</dbReference>
<dbReference type="PANTHER" id="PTHR15427">
    <property type="entry name" value="EMILIN ELASTIN MICROFIBRIL INTERFACE-LOCATED PROTEIN ELASTIN MICROFIBRIL INTERFACER"/>
    <property type="match status" value="1"/>
</dbReference>
<evidence type="ECO:0000256" key="2">
    <source>
        <dbReference type="ARBA" id="ARBA00022525"/>
    </source>
</evidence>
<evidence type="ECO:0000256" key="1">
    <source>
        <dbReference type="ARBA" id="ARBA00004613"/>
    </source>
</evidence>
<dbReference type="Proteomes" id="UP001186944">
    <property type="component" value="Unassembled WGS sequence"/>
</dbReference>
<evidence type="ECO:0000259" key="3">
    <source>
        <dbReference type="PROSITE" id="PS50871"/>
    </source>
</evidence>
<name>A0AA89C8J6_PINIB</name>
<sequence>MKIHEPLAFGNIITNVGNSYHKETGMFVCTIPGYYAFSANILIAPGSAIRTTIVQNGSVMQQIYSGDPTNHSNGGATVVLHVRAGDLVWVRLETTDGHHVIDWESNFTGFLLYKD</sequence>
<accession>A0AA89C8J6</accession>
<comment type="caution">
    <text evidence="4">The sequence shown here is derived from an EMBL/GenBank/DDBJ whole genome shotgun (WGS) entry which is preliminary data.</text>
</comment>
<proteinExistence type="predicted"/>
<gene>
    <name evidence="4" type="ORF">FSP39_006951</name>
</gene>
<dbReference type="PANTHER" id="PTHR15427:SF33">
    <property type="entry name" value="COLLAGEN IV NC1 DOMAIN-CONTAINING PROTEIN"/>
    <property type="match status" value="1"/>
</dbReference>
<evidence type="ECO:0000313" key="4">
    <source>
        <dbReference type="EMBL" id="KAK3099606.1"/>
    </source>
</evidence>
<dbReference type="InterPro" id="IPR008983">
    <property type="entry name" value="Tumour_necrosis_fac-like_dom"/>
</dbReference>
<dbReference type="SMART" id="SM00110">
    <property type="entry name" value="C1Q"/>
    <property type="match status" value="1"/>
</dbReference>
<dbReference type="Gene3D" id="2.60.120.40">
    <property type="match status" value="1"/>
</dbReference>
<dbReference type="InterPro" id="IPR001073">
    <property type="entry name" value="C1q_dom"/>
</dbReference>
<keyword evidence="5" id="KW-1185">Reference proteome</keyword>
<dbReference type="GO" id="GO:0005581">
    <property type="term" value="C:collagen trimer"/>
    <property type="evidence" value="ECO:0007669"/>
    <property type="project" value="UniProtKB-KW"/>
</dbReference>
<protein>
    <recommendedName>
        <fullName evidence="3">C1q domain-containing protein</fullName>
    </recommendedName>
</protein>
<dbReference type="InterPro" id="IPR050392">
    <property type="entry name" value="Collagen/C1q_domain"/>
</dbReference>
<feature type="domain" description="C1q" evidence="3">
    <location>
        <begin position="1"/>
        <end position="115"/>
    </location>
</feature>
<dbReference type="EMBL" id="VSWD01000006">
    <property type="protein sequence ID" value="KAK3099606.1"/>
    <property type="molecule type" value="Genomic_DNA"/>
</dbReference>
<dbReference type="AlphaFoldDB" id="A0AA89C8J6"/>
<dbReference type="Pfam" id="PF00386">
    <property type="entry name" value="C1q"/>
    <property type="match status" value="1"/>
</dbReference>
<dbReference type="PROSITE" id="PS50871">
    <property type="entry name" value="C1Q"/>
    <property type="match status" value="1"/>
</dbReference>
<dbReference type="SUPFAM" id="SSF49842">
    <property type="entry name" value="TNF-like"/>
    <property type="match status" value="1"/>
</dbReference>
<reference evidence="4" key="1">
    <citation type="submission" date="2019-08" db="EMBL/GenBank/DDBJ databases">
        <title>The improved chromosome-level genome for the pearl oyster Pinctada fucata martensii using PacBio sequencing and Hi-C.</title>
        <authorList>
            <person name="Zheng Z."/>
        </authorList>
    </citation>
    <scope>NUCLEOTIDE SEQUENCE</scope>
    <source>
        <strain evidence="4">ZZ-2019</strain>
        <tissue evidence="4">Adductor muscle</tissue>
    </source>
</reference>
<organism evidence="4 5">
    <name type="scientific">Pinctada imbricata</name>
    <name type="common">Atlantic pearl-oyster</name>
    <name type="synonym">Pinctada martensii</name>
    <dbReference type="NCBI Taxonomy" id="66713"/>
    <lineage>
        <taxon>Eukaryota</taxon>
        <taxon>Metazoa</taxon>
        <taxon>Spiralia</taxon>
        <taxon>Lophotrochozoa</taxon>
        <taxon>Mollusca</taxon>
        <taxon>Bivalvia</taxon>
        <taxon>Autobranchia</taxon>
        <taxon>Pteriomorphia</taxon>
        <taxon>Pterioida</taxon>
        <taxon>Pterioidea</taxon>
        <taxon>Pteriidae</taxon>
        <taxon>Pinctada</taxon>
    </lineage>
</organism>
<evidence type="ECO:0000313" key="5">
    <source>
        <dbReference type="Proteomes" id="UP001186944"/>
    </source>
</evidence>
<keyword evidence="2" id="KW-0964">Secreted</keyword>
<comment type="subcellular location">
    <subcellularLocation>
        <location evidence="1">Secreted</location>
    </subcellularLocation>
</comment>